<dbReference type="STRING" id="4829.A0A163IVL9"/>
<dbReference type="PANTHER" id="PTHR13318:SF95">
    <property type="entry name" value="F-BOX PROTEIN YLR352W"/>
    <property type="match status" value="1"/>
</dbReference>
<organism evidence="2">
    <name type="scientific">Absidia glauca</name>
    <name type="common">Pin mould</name>
    <dbReference type="NCBI Taxonomy" id="4829"/>
    <lineage>
        <taxon>Eukaryota</taxon>
        <taxon>Fungi</taxon>
        <taxon>Fungi incertae sedis</taxon>
        <taxon>Mucoromycota</taxon>
        <taxon>Mucoromycotina</taxon>
        <taxon>Mucoromycetes</taxon>
        <taxon>Mucorales</taxon>
        <taxon>Cunninghamellaceae</taxon>
        <taxon>Absidia</taxon>
    </lineage>
</organism>
<dbReference type="OrthoDB" id="550575at2759"/>
<proteinExistence type="predicted"/>
<dbReference type="AlphaFoldDB" id="A0A163IVL9"/>
<dbReference type="InterPro" id="IPR006553">
    <property type="entry name" value="Leu-rich_rpt_Cys-con_subtyp"/>
</dbReference>
<dbReference type="InParanoid" id="A0A163IVL9"/>
<dbReference type="Gene3D" id="3.80.10.10">
    <property type="entry name" value="Ribonuclease Inhibitor"/>
    <property type="match status" value="2"/>
</dbReference>
<dbReference type="PANTHER" id="PTHR13318">
    <property type="entry name" value="PARTNER OF PAIRED, ISOFORM B-RELATED"/>
    <property type="match status" value="1"/>
</dbReference>
<dbReference type="EMBL" id="LT550334">
    <property type="protein sequence ID" value="SAL95555.1"/>
    <property type="molecule type" value="Genomic_DNA"/>
</dbReference>
<evidence type="ECO:0000256" key="1">
    <source>
        <dbReference type="SAM" id="MobiDB-lite"/>
    </source>
</evidence>
<dbReference type="SMART" id="SM00367">
    <property type="entry name" value="LRR_CC"/>
    <property type="match status" value="6"/>
</dbReference>
<dbReference type="GO" id="GO:0031146">
    <property type="term" value="P:SCF-dependent proteasomal ubiquitin-dependent protein catabolic process"/>
    <property type="evidence" value="ECO:0007669"/>
    <property type="project" value="TreeGrafter"/>
</dbReference>
<evidence type="ECO:0000313" key="2">
    <source>
        <dbReference type="EMBL" id="SAL95555.1"/>
    </source>
</evidence>
<sequence>MPNLFKRSHQATLDPRNDSVEIGTCHLIFRLPEIVEQIIQHLIPDPMAGSCASHRPGSSSSSSRNGGHRSYFKTVQDVLPLLYVNWLWHDCVSRYTWRHIAFEDTATDYDHFIKFANVISGGASMSALTSNSAPALAVATTPDDVSHASRPCAQQASPMKRTESSAKPLFPILASLMYQKQDKVTPPSALEKAGSETPDSCTRLGPSTYQNRVRSLTLRKIKERTINDPLQHIGYHAPHLTTLDIYICDYVTNSALYPFLEHGQLTYLSLAGCQRINDEAILQVAATCPLLEHLDLRACGHVSDTSIASIAMHCPKLRHLNVGRVKDRQHITDLSIELIARHTQVSVLGLAGCDITDASLILLATLRQIERVSINNCTKVSDHAVRAFAWYCPKLSVFEMKECHRIHDWEAVSKLVKRKVLLTLCEKQNRACEDWARRHGMTLNVQAPVK</sequence>
<dbReference type="GO" id="GO:0019005">
    <property type="term" value="C:SCF ubiquitin ligase complex"/>
    <property type="evidence" value="ECO:0007669"/>
    <property type="project" value="TreeGrafter"/>
</dbReference>
<name>A0A163IVL9_ABSGL</name>
<reference evidence="2" key="1">
    <citation type="submission" date="2016-04" db="EMBL/GenBank/DDBJ databases">
        <authorList>
            <person name="Evans L.H."/>
            <person name="Alamgir A."/>
            <person name="Owens N."/>
            <person name="Weber N.D."/>
            <person name="Virtaneva K."/>
            <person name="Barbian K."/>
            <person name="Babar A."/>
            <person name="Rosenke K."/>
        </authorList>
    </citation>
    <scope>NUCLEOTIDE SEQUENCE [LARGE SCALE GENOMIC DNA]</scope>
    <source>
        <strain evidence="2">CBS 101.48</strain>
    </source>
</reference>
<gene>
    <name evidence="2" type="primary">ABSGL_00884.1 scaffold 958</name>
</gene>
<evidence type="ECO:0008006" key="4">
    <source>
        <dbReference type="Google" id="ProtNLM"/>
    </source>
</evidence>
<evidence type="ECO:0000313" key="3">
    <source>
        <dbReference type="Proteomes" id="UP000078561"/>
    </source>
</evidence>
<keyword evidence="3" id="KW-1185">Reference proteome</keyword>
<protein>
    <recommendedName>
        <fullName evidence="4">F-box domain-containing protein</fullName>
    </recommendedName>
</protein>
<dbReference type="InterPro" id="IPR032675">
    <property type="entry name" value="LRR_dom_sf"/>
</dbReference>
<dbReference type="Proteomes" id="UP000078561">
    <property type="component" value="Unassembled WGS sequence"/>
</dbReference>
<feature type="region of interest" description="Disordered" evidence="1">
    <location>
        <begin position="185"/>
        <end position="205"/>
    </location>
</feature>
<dbReference type="OMA" id="KECHWVD"/>
<dbReference type="SUPFAM" id="SSF52047">
    <property type="entry name" value="RNI-like"/>
    <property type="match status" value="1"/>
</dbReference>
<accession>A0A163IVL9</accession>